<evidence type="ECO:0000313" key="4">
    <source>
        <dbReference type="Proteomes" id="UP000295680"/>
    </source>
</evidence>
<reference evidence="3 4" key="1">
    <citation type="submission" date="2019-03" db="EMBL/GenBank/DDBJ databases">
        <title>Genomic Encyclopedia of Type Strains, Phase IV (KMG-IV): sequencing the most valuable type-strain genomes for metagenomic binning, comparative biology and taxonomic classification.</title>
        <authorList>
            <person name="Goeker M."/>
        </authorList>
    </citation>
    <scope>NUCLEOTIDE SEQUENCE [LARGE SCALE GENOMIC DNA]</scope>
    <source>
        <strain evidence="3 4">DSM 45934</strain>
    </source>
</reference>
<gene>
    <name evidence="3" type="ORF">EV192_107445</name>
</gene>
<keyword evidence="2" id="KW-0732">Signal</keyword>
<dbReference type="AlphaFoldDB" id="A0A4V6NNU5"/>
<feature type="compositionally biased region" description="Low complexity" evidence="1">
    <location>
        <begin position="33"/>
        <end position="44"/>
    </location>
</feature>
<evidence type="ECO:0000313" key="3">
    <source>
        <dbReference type="EMBL" id="TCO56020.1"/>
    </source>
</evidence>
<dbReference type="InterPro" id="IPR025644">
    <property type="entry name" value="DUF4344"/>
</dbReference>
<dbReference type="EMBL" id="SLWS01000007">
    <property type="protein sequence ID" value="TCO56020.1"/>
    <property type="molecule type" value="Genomic_DNA"/>
</dbReference>
<dbReference type="Proteomes" id="UP000295680">
    <property type="component" value="Unassembled WGS sequence"/>
</dbReference>
<protein>
    <submittedName>
        <fullName evidence="3">Putative metallopeptidase DUF4344</fullName>
    </submittedName>
</protein>
<feature type="region of interest" description="Disordered" evidence="1">
    <location>
        <begin position="24"/>
        <end position="49"/>
    </location>
</feature>
<dbReference type="RefSeq" id="WP_165960740.1">
    <property type="nucleotide sequence ID" value="NZ_SLWS01000007.1"/>
</dbReference>
<dbReference type="PROSITE" id="PS51257">
    <property type="entry name" value="PROKAR_LIPOPROTEIN"/>
    <property type="match status" value="1"/>
</dbReference>
<dbReference type="Pfam" id="PF14247">
    <property type="entry name" value="DUF4344"/>
    <property type="match status" value="1"/>
</dbReference>
<proteinExistence type="predicted"/>
<evidence type="ECO:0000256" key="1">
    <source>
        <dbReference type="SAM" id="MobiDB-lite"/>
    </source>
</evidence>
<feature type="chain" id="PRO_5039450940" evidence="2">
    <location>
        <begin position="21"/>
        <end position="281"/>
    </location>
</feature>
<sequence>MKLSRIIAGTVAIAAATTLAACGSDAKKPDAAPKPAAASPSATTGGSGGGGKFVVKYEEPANPALKPIEQLLKTNQVYEKGAKEMSDLVKLDQDVPVIAKECGEENAFWDPQKKEVQMCYEMALKLQTVFDADADKQTPTEQNVVGGMTAILFHEFGHGFASLFDLPITGKEDDAVDQFSAVILTMGEEPRHKMVQDVAKVWGLFAKDEKELSAAAFAGEHSLNAQRSYNFLCWMYGSAPEKFQDVVASGSLPESRAERCPSEYQKMAGSWVKLLQPHLKG</sequence>
<name>A0A4V6NNU5_9PSEU</name>
<keyword evidence="4" id="KW-1185">Reference proteome</keyword>
<feature type="signal peptide" evidence="2">
    <location>
        <begin position="1"/>
        <end position="20"/>
    </location>
</feature>
<organism evidence="3 4">
    <name type="scientific">Actinocrispum wychmicini</name>
    <dbReference type="NCBI Taxonomy" id="1213861"/>
    <lineage>
        <taxon>Bacteria</taxon>
        <taxon>Bacillati</taxon>
        <taxon>Actinomycetota</taxon>
        <taxon>Actinomycetes</taxon>
        <taxon>Pseudonocardiales</taxon>
        <taxon>Pseudonocardiaceae</taxon>
        <taxon>Actinocrispum</taxon>
    </lineage>
</organism>
<accession>A0A4V6NNU5</accession>
<evidence type="ECO:0000256" key="2">
    <source>
        <dbReference type="SAM" id="SignalP"/>
    </source>
</evidence>
<comment type="caution">
    <text evidence="3">The sequence shown here is derived from an EMBL/GenBank/DDBJ whole genome shotgun (WGS) entry which is preliminary data.</text>
</comment>